<feature type="domain" description="AB hydrolase-1" evidence="3">
    <location>
        <begin position="29"/>
        <end position="272"/>
    </location>
</feature>
<dbReference type="GO" id="GO:0016020">
    <property type="term" value="C:membrane"/>
    <property type="evidence" value="ECO:0007669"/>
    <property type="project" value="TreeGrafter"/>
</dbReference>
<sequence>MKNSRSRFLDVRGLRYHLREWGEPGADRLFLLHGWMDASPSFQFMVDAFARDWHVIAPDWRGFGRSEWRGDCYWFPDYLADLDAILTAESPAVPARLIGHSMGGNVALLYAGVRPTRVAAAVSLDAFGLADRAAEQAPARYAQWLDELAAPAVFRAHADPAALAARLQRDNPRLDAGRAAWLAENLGVQTAEGFRIAGDPAHRRVNPVLYRRAEAEACWRRILAPVLWIEPEQGALRRRLGVSDAAHDAARACFARLEVEEVADAGHNLHHDQPAVIAGIIERFLLSNESGALASIQA</sequence>
<protein>
    <submittedName>
        <fullName evidence="4">Alpha/beta hydrolase</fullName>
    </submittedName>
</protein>
<evidence type="ECO:0000256" key="2">
    <source>
        <dbReference type="ARBA" id="ARBA00022801"/>
    </source>
</evidence>
<dbReference type="OrthoDB" id="149912at2"/>
<comment type="similarity">
    <text evidence="1">Belongs to the AB hydrolase superfamily.</text>
</comment>
<dbReference type="PRINTS" id="PR00111">
    <property type="entry name" value="ABHYDROLASE"/>
</dbReference>
<dbReference type="AlphaFoldDB" id="A0A7X7LWE1"/>
<reference evidence="4 5" key="1">
    <citation type="journal article" date="2020" name="Biotechnol. Biofuels">
        <title>New insights from the biogas microbiome by comprehensive genome-resolved metagenomics of nearly 1600 species originating from multiple anaerobic digesters.</title>
        <authorList>
            <person name="Campanaro S."/>
            <person name="Treu L."/>
            <person name="Rodriguez-R L.M."/>
            <person name="Kovalovszki A."/>
            <person name="Ziels R.M."/>
            <person name="Maus I."/>
            <person name="Zhu X."/>
            <person name="Kougias P.G."/>
            <person name="Basile A."/>
            <person name="Luo G."/>
            <person name="Schluter A."/>
            <person name="Konstantinidis K.T."/>
            <person name="Angelidaki I."/>
        </authorList>
    </citation>
    <scope>NUCLEOTIDE SEQUENCE [LARGE SCALE GENOMIC DNA]</scope>
    <source>
        <strain evidence="4">AS06rmzACSIP_256</strain>
    </source>
</reference>
<evidence type="ECO:0000256" key="1">
    <source>
        <dbReference type="ARBA" id="ARBA00008645"/>
    </source>
</evidence>
<accession>A0A7X7LWE1</accession>
<dbReference type="Pfam" id="PF00561">
    <property type="entry name" value="Abhydrolase_1"/>
    <property type="match status" value="1"/>
</dbReference>
<evidence type="ECO:0000313" key="5">
    <source>
        <dbReference type="Proteomes" id="UP000536534"/>
    </source>
</evidence>
<dbReference type="SUPFAM" id="SSF53474">
    <property type="entry name" value="alpha/beta-Hydrolases"/>
    <property type="match status" value="1"/>
</dbReference>
<name>A0A7X7LWE1_9RHOO</name>
<dbReference type="PANTHER" id="PTHR43798:SF14">
    <property type="entry name" value="SERINE HYDROLASE-LIKE PROTEIN DDB_G0286239"/>
    <property type="match status" value="1"/>
</dbReference>
<organism evidence="4 5">
    <name type="scientific">Thauera phenolivorans</name>
    <dbReference type="NCBI Taxonomy" id="1792543"/>
    <lineage>
        <taxon>Bacteria</taxon>
        <taxon>Pseudomonadati</taxon>
        <taxon>Pseudomonadota</taxon>
        <taxon>Betaproteobacteria</taxon>
        <taxon>Rhodocyclales</taxon>
        <taxon>Zoogloeaceae</taxon>
        <taxon>Thauera</taxon>
    </lineage>
</organism>
<dbReference type="RefSeq" id="WP_068807378.1">
    <property type="nucleotide sequence ID" value="NZ_MBFM01000003.1"/>
</dbReference>
<dbReference type="GO" id="GO:0016787">
    <property type="term" value="F:hydrolase activity"/>
    <property type="evidence" value="ECO:0007669"/>
    <property type="project" value="UniProtKB-KW"/>
</dbReference>
<dbReference type="EMBL" id="JAAYYV010000248">
    <property type="protein sequence ID" value="NLF54616.1"/>
    <property type="molecule type" value="Genomic_DNA"/>
</dbReference>
<evidence type="ECO:0000259" key="3">
    <source>
        <dbReference type="Pfam" id="PF00561"/>
    </source>
</evidence>
<dbReference type="Gene3D" id="3.40.50.1820">
    <property type="entry name" value="alpha/beta hydrolase"/>
    <property type="match status" value="1"/>
</dbReference>
<keyword evidence="2 4" id="KW-0378">Hydrolase</keyword>
<dbReference type="Proteomes" id="UP000536534">
    <property type="component" value="Unassembled WGS sequence"/>
</dbReference>
<dbReference type="InterPro" id="IPR029058">
    <property type="entry name" value="AB_hydrolase_fold"/>
</dbReference>
<dbReference type="InterPro" id="IPR000073">
    <property type="entry name" value="AB_hydrolase_1"/>
</dbReference>
<comment type="caution">
    <text evidence="4">The sequence shown here is derived from an EMBL/GenBank/DDBJ whole genome shotgun (WGS) entry which is preliminary data.</text>
</comment>
<dbReference type="PANTHER" id="PTHR43798">
    <property type="entry name" value="MONOACYLGLYCEROL LIPASE"/>
    <property type="match status" value="1"/>
</dbReference>
<proteinExistence type="inferred from homology"/>
<evidence type="ECO:0000313" key="4">
    <source>
        <dbReference type="EMBL" id="NLF54616.1"/>
    </source>
</evidence>
<gene>
    <name evidence="4" type="ORF">GX576_09545</name>
</gene>
<dbReference type="InterPro" id="IPR050266">
    <property type="entry name" value="AB_hydrolase_sf"/>
</dbReference>